<dbReference type="PANTHER" id="PTHR24148:SF64">
    <property type="entry name" value="HETEROKARYON INCOMPATIBILITY DOMAIN-CONTAINING PROTEIN"/>
    <property type="match status" value="1"/>
</dbReference>
<evidence type="ECO:0000259" key="1">
    <source>
        <dbReference type="Pfam" id="PF06985"/>
    </source>
</evidence>
<organism evidence="2 3">
    <name type="scientific">Terfezia boudieri ATCC MYA-4762</name>
    <dbReference type="NCBI Taxonomy" id="1051890"/>
    <lineage>
        <taxon>Eukaryota</taxon>
        <taxon>Fungi</taxon>
        <taxon>Dikarya</taxon>
        <taxon>Ascomycota</taxon>
        <taxon>Pezizomycotina</taxon>
        <taxon>Pezizomycetes</taxon>
        <taxon>Pezizales</taxon>
        <taxon>Pezizaceae</taxon>
        <taxon>Terfezia</taxon>
    </lineage>
</organism>
<feature type="non-terminal residue" evidence="2">
    <location>
        <position position="318"/>
    </location>
</feature>
<gene>
    <name evidence="2" type="ORF">L211DRAFT_790901</name>
</gene>
<evidence type="ECO:0000313" key="2">
    <source>
        <dbReference type="EMBL" id="RPB21168.1"/>
    </source>
</evidence>
<proteinExistence type="predicted"/>
<dbReference type="Pfam" id="PF06985">
    <property type="entry name" value="HET"/>
    <property type="match status" value="1"/>
</dbReference>
<accession>A0A3N4LHK6</accession>
<dbReference type="InParanoid" id="A0A3N4LHK6"/>
<dbReference type="Proteomes" id="UP000267821">
    <property type="component" value="Unassembled WGS sequence"/>
</dbReference>
<dbReference type="OrthoDB" id="5125733at2759"/>
<dbReference type="AlphaFoldDB" id="A0A3N4LHK6"/>
<keyword evidence="3" id="KW-1185">Reference proteome</keyword>
<protein>
    <recommendedName>
        <fullName evidence="1">Heterokaryon incompatibility domain-containing protein</fullName>
    </recommendedName>
</protein>
<evidence type="ECO:0000313" key="3">
    <source>
        <dbReference type="Proteomes" id="UP000267821"/>
    </source>
</evidence>
<dbReference type="PANTHER" id="PTHR24148">
    <property type="entry name" value="ANKYRIN REPEAT DOMAIN-CONTAINING PROTEIN 39 HOMOLOG-RELATED"/>
    <property type="match status" value="1"/>
</dbReference>
<dbReference type="EMBL" id="ML121562">
    <property type="protein sequence ID" value="RPB21168.1"/>
    <property type="molecule type" value="Genomic_DNA"/>
</dbReference>
<reference evidence="2 3" key="1">
    <citation type="journal article" date="2018" name="Nat. Ecol. Evol.">
        <title>Pezizomycetes genomes reveal the molecular basis of ectomycorrhizal truffle lifestyle.</title>
        <authorList>
            <person name="Murat C."/>
            <person name="Payen T."/>
            <person name="Noel B."/>
            <person name="Kuo A."/>
            <person name="Morin E."/>
            <person name="Chen J."/>
            <person name="Kohler A."/>
            <person name="Krizsan K."/>
            <person name="Balestrini R."/>
            <person name="Da Silva C."/>
            <person name="Montanini B."/>
            <person name="Hainaut M."/>
            <person name="Levati E."/>
            <person name="Barry K.W."/>
            <person name="Belfiori B."/>
            <person name="Cichocki N."/>
            <person name="Clum A."/>
            <person name="Dockter R.B."/>
            <person name="Fauchery L."/>
            <person name="Guy J."/>
            <person name="Iotti M."/>
            <person name="Le Tacon F."/>
            <person name="Lindquist E.A."/>
            <person name="Lipzen A."/>
            <person name="Malagnac F."/>
            <person name="Mello A."/>
            <person name="Molinier V."/>
            <person name="Miyauchi S."/>
            <person name="Poulain J."/>
            <person name="Riccioni C."/>
            <person name="Rubini A."/>
            <person name="Sitrit Y."/>
            <person name="Splivallo R."/>
            <person name="Traeger S."/>
            <person name="Wang M."/>
            <person name="Zifcakova L."/>
            <person name="Wipf D."/>
            <person name="Zambonelli A."/>
            <person name="Paolocci F."/>
            <person name="Nowrousian M."/>
            <person name="Ottonello S."/>
            <person name="Baldrian P."/>
            <person name="Spatafora J.W."/>
            <person name="Henrissat B."/>
            <person name="Nagy L.G."/>
            <person name="Aury J.M."/>
            <person name="Wincker P."/>
            <person name="Grigoriev I.V."/>
            <person name="Bonfante P."/>
            <person name="Martin F.M."/>
        </authorList>
    </citation>
    <scope>NUCLEOTIDE SEQUENCE [LARGE SCALE GENOMIC DNA]</scope>
    <source>
        <strain evidence="2 3">ATCC MYA-4762</strain>
    </source>
</reference>
<dbReference type="InterPro" id="IPR052895">
    <property type="entry name" value="HetReg/Transcr_Mod"/>
</dbReference>
<sequence>MTGRDVARHRYSWLERAESLDKVRAAVITRDSAGQELIKEPYVVMPRRVWDLKSNRVVENPGSVSTRAPFWAISHSWTDDMEAVDTSINCHQWPVPLPRTVSLEGVRKALLDLGAEYVWLDVLCLRQSHSPSHQLKQDEWRLDVPTIGNIYRAAERVVRYFNGLGIPFTERGWDNPRHWLRRAWTLQEIKTENTTYNGGVVQANVLNTKGTVKGKDTTLRRAIRPVLRLAAEVDSRGGCSVYELAREMDKRYATRPTDKVAGLLYLLRTRELPTYDERITSEAAWAKCIPLLPLERKIELLFDFPYRGLLQGGWFPTW</sequence>
<name>A0A3N4LHK6_9PEZI</name>
<dbReference type="InterPro" id="IPR010730">
    <property type="entry name" value="HET"/>
</dbReference>
<feature type="domain" description="Heterokaryon incompatibility" evidence="1">
    <location>
        <begin position="71"/>
        <end position="160"/>
    </location>
</feature>